<dbReference type="InterPro" id="IPR047117">
    <property type="entry name" value="PERK1-13-like"/>
</dbReference>
<organism evidence="16 17">
    <name type="scientific">Erythroxylum novogranatense</name>
    <dbReference type="NCBI Taxonomy" id="1862640"/>
    <lineage>
        <taxon>Eukaryota</taxon>
        <taxon>Viridiplantae</taxon>
        <taxon>Streptophyta</taxon>
        <taxon>Embryophyta</taxon>
        <taxon>Tracheophyta</taxon>
        <taxon>Spermatophyta</taxon>
        <taxon>Magnoliopsida</taxon>
        <taxon>eudicotyledons</taxon>
        <taxon>Gunneridae</taxon>
        <taxon>Pentapetalae</taxon>
        <taxon>rosids</taxon>
        <taxon>fabids</taxon>
        <taxon>Malpighiales</taxon>
        <taxon>Erythroxylaceae</taxon>
        <taxon>Erythroxylum</taxon>
    </lineage>
</organism>
<dbReference type="Proteomes" id="UP001159364">
    <property type="component" value="Linkage Group LG09"/>
</dbReference>
<evidence type="ECO:0000256" key="1">
    <source>
        <dbReference type="ARBA" id="ARBA00004162"/>
    </source>
</evidence>
<evidence type="ECO:0000259" key="15">
    <source>
        <dbReference type="PROSITE" id="PS50011"/>
    </source>
</evidence>
<dbReference type="GO" id="GO:0004674">
    <property type="term" value="F:protein serine/threonine kinase activity"/>
    <property type="evidence" value="ECO:0007669"/>
    <property type="project" value="UniProtKB-KW"/>
</dbReference>
<dbReference type="GO" id="GO:0005886">
    <property type="term" value="C:plasma membrane"/>
    <property type="evidence" value="ECO:0007669"/>
    <property type="project" value="UniProtKB-SubCell"/>
</dbReference>
<feature type="compositionally biased region" description="Pro residues" evidence="14">
    <location>
        <begin position="12"/>
        <end position="34"/>
    </location>
</feature>
<evidence type="ECO:0000256" key="2">
    <source>
        <dbReference type="ARBA" id="ARBA00012513"/>
    </source>
</evidence>
<accession>A0AAV8SVI3</accession>
<dbReference type="InterPro" id="IPR011009">
    <property type="entry name" value="Kinase-like_dom_sf"/>
</dbReference>
<keyword evidence="17" id="KW-1185">Reference proteome</keyword>
<dbReference type="InterPro" id="IPR001245">
    <property type="entry name" value="Ser-Thr/Tyr_kinase_cat_dom"/>
</dbReference>
<keyword evidence="4" id="KW-0723">Serine/threonine-protein kinase</keyword>
<evidence type="ECO:0000256" key="6">
    <source>
        <dbReference type="ARBA" id="ARBA00022692"/>
    </source>
</evidence>
<dbReference type="AlphaFoldDB" id="A0AAV8SVI3"/>
<evidence type="ECO:0000256" key="7">
    <source>
        <dbReference type="ARBA" id="ARBA00022741"/>
    </source>
</evidence>
<gene>
    <name evidence="16" type="ORF">K2173_024581</name>
</gene>
<evidence type="ECO:0000256" key="12">
    <source>
        <dbReference type="ARBA" id="ARBA00047899"/>
    </source>
</evidence>
<evidence type="ECO:0000313" key="16">
    <source>
        <dbReference type="EMBL" id="KAJ8756034.1"/>
    </source>
</evidence>
<feature type="domain" description="Protein kinase" evidence="15">
    <location>
        <begin position="1"/>
        <end position="336"/>
    </location>
</feature>
<dbReference type="Pfam" id="PF07714">
    <property type="entry name" value="PK_Tyr_Ser-Thr"/>
    <property type="match status" value="1"/>
</dbReference>
<keyword evidence="5" id="KW-0808">Transferase</keyword>
<comment type="catalytic activity">
    <reaction evidence="13">
        <text>L-seryl-[protein] + ATP = O-phospho-L-seryl-[protein] + ADP + H(+)</text>
        <dbReference type="Rhea" id="RHEA:17989"/>
        <dbReference type="Rhea" id="RHEA-COMP:9863"/>
        <dbReference type="Rhea" id="RHEA-COMP:11604"/>
        <dbReference type="ChEBI" id="CHEBI:15378"/>
        <dbReference type="ChEBI" id="CHEBI:29999"/>
        <dbReference type="ChEBI" id="CHEBI:30616"/>
        <dbReference type="ChEBI" id="CHEBI:83421"/>
        <dbReference type="ChEBI" id="CHEBI:456216"/>
        <dbReference type="EC" id="2.7.11.1"/>
    </reaction>
</comment>
<keyword evidence="10" id="KW-1133">Transmembrane helix</keyword>
<evidence type="ECO:0000256" key="9">
    <source>
        <dbReference type="ARBA" id="ARBA00022840"/>
    </source>
</evidence>
<dbReference type="PROSITE" id="PS50011">
    <property type="entry name" value="PROTEIN_KINASE_DOM"/>
    <property type="match status" value="1"/>
</dbReference>
<keyword evidence="11" id="KW-0472">Membrane</keyword>
<dbReference type="InterPro" id="IPR000719">
    <property type="entry name" value="Prot_kinase_dom"/>
</dbReference>
<reference evidence="16 17" key="1">
    <citation type="submission" date="2021-09" db="EMBL/GenBank/DDBJ databases">
        <title>Genomic insights and catalytic innovation underlie evolution of tropane alkaloids biosynthesis.</title>
        <authorList>
            <person name="Wang Y.-J."/>
            <person name="Tian T."/>
            <person name="Huang J.-P."/>
            <person name="Huang S.-X."/>
        </authorList>
    </citation>
    <scope>NUCLEOTIDE SEQUENCE [LARGE SCALE GENOMIC DNA]</scope>
    <source>
        <strain evidence="16">KIB-2018</strain>
        <tissue evidence="16">Leaf</tissue>
    </source>
</reference>
<evidence type="ECO:0000256" key="14">
    <source>
        <dbReference type="SAM" id="MobiDB-lite"/>
    </source>
</evidence>
<protein>
    <recommendedName>
        <fullName evidence="2">non-specific serine/threonine protein kinase</fullName>
        <ecNumber evidence="2">2.7.11.1</ecNumber>
    </recommendedName>
</protein>
<evidence type="ECO:0000256" key="10">
    <source>
        <dbReference type="ARBA" id="ARBA00022989"/>
    </source>
</evidence>
<dbReference type="PANTHER" id="PTHR47982">
    <property type="entry name" value="PROLINE-RICH RECEPTOR-LIKE PROTEIN KINASE PERK4"/>
    <property type="match status" value="1"/>
</dbReference>
<feature type="compositionally biased region" description="Pro residues" evidence="14">
    <location>
        <begin position="88"/>
        <end position="110"/>
    </location>
</feature>
<evidence type="ECO:0000256" key="13">
    <source>
        <dbReference type="ARBA" id="ARBA00048679"/>
    </source>
</evidence>
<evidence type="ECO:0000256" key="5">
    <source>
        <dbReference type="ARBA" id="ARBA00022679"/>
    </source>
</evidence>
<evidence type="ECO:0000256" key="11">
    <source>
        <dbReference type="ARBA" id="ARBA00023136"/>
    </source>
</evidence>
<comment type="caution">
    <text evidence="16">The sequence shown here is derived from an EMBL/GenBank/DDBJ whole genome shotgun (WGS) entry which is preliminary data.</text>
</comment>
<dbReference type="PROSITE" id="PS00108">
    <property type="entry name" value="PROTEIN_KINASE_ST"/>
    <property type="match status" value="1"/>
</dbReference>
<feature type="region of interest" description="Disordered" evidence="14">
    <location>
        <begin position="1"/>
        <end position="148"/>
    </location>
</feature>
<keyword evidence="3" id="KW-1003">Cell membrane</keyword>
<dbReference type="EMBL" id="JAIWQS010000009">
    <property type="protein sequence ID" value="KAJ8756034.1"/>
    <property type="molecule type" value="Genomic_DNA"/>
</dbReference>
<dbReference type="SMART" id="SM00220">
    <property type="entry name" value="S_TKc"/>
    <property type="match status" value="1"/>
</dbReference>
<comment type="subcellular location">
    <subcellularLocation>
        <location evidence="1">Cell membrane</location>
        <topology evidence="1">Single-pass membrane protein</topology>
    </subcellularLocation>
</comment>
<dbReference type="SUPFAM" id="SSF56112">
    <property type="entry name" value="Protein kinase-like (PK-like)"/>
    <property type="match status" value="1"/>
</dbReference>
<keyword evidence="6" id="KW-0812">Transmembrane</keyword>
<dbReference type="InterPro" id="IPR008271">
    <property type="entry name" value="Ser/Thr_kinase_AS"/>
</dbReference>
<sequence>MSSTPSPVQGTAPPPSPEPVNDPYISPPAPPSEYNPPASLPGGGGIRGTSPPPPPAPVNGPSTSPPAPPSEYNAPASSPGGGGTGGTSPPPPPAPVNGPSTSPPAPPSEYNPPASLPGDGGTGGTSPPPPPAPVNGPSTLEFHLHGKDKPTMDWSTRMKIAVGAAKGLACLHEDCCPKIIHRDIKAANILLDYSFEPKVADFGLAKHSLDTDTHVSTRVMGTIGYMAPEYASAGKLTDRSDVFSFGVVLLELITGHQPIDRTLFLDGSIVDWARPLMKGALEDENYNALVDSKLQNYDYFEMKRMICCAAACVRHSAPLRPSMSQIVRALEGNMPLDELSNGILPEQSMAFSSHGSSDYTPTQFYTADLSFTSHFL</sequence>
<dbReference type="EC" id="2.7.11.1" evidence="2"/>
<dbReference type="Gene3D" id="1.10.510.10">
    <property type="entry name" value="Transferase(Phosphotransferase) domain 1"/>
    <property type="match status" value="1"/>
</dbReference>
<proteinExistence type="predicted"/>
<dbReference type="PANTHER" id="PTHR47982:SF33">
    <property type="entry name" value="PROLINE-RICH RECEPTOR-LIKE PROTEIN KINASE PERK15"/>
    <property type="match status" value="1"/>
</dbReference>
<comment type="catalytic activity">
    <reaction evidence="12">
        <text>L-threonyl-[protein] + ATP = O-phospho-L-threonyl-[protein] + ADP + H(+)</text>
        <dbReference type="Rhea" id="RHEA:46608"/>
        <dbReference type="Rhea" id="RHEA-COMP:11060"/>
        <dbReference type="Rhea" id="RHEA-COMP:11605"/>
        <dbReference type="ChEBI" id="CHEBI:15378"/>
        <dbReference type="ChEBI" id="CHEBI:30013"/>
        <dbReference type="ChEBI" id="CHEBI:30616"/>
        <dbReference type="ChEBI" id="CHEBI:61977"/>
        <dbReference type="ChEBI" id="CHEBI:456216"/>
        <dbReference type="EC" id="2.7.11.1"/>
    </reaction>
</comment>
<dbReference type="FunFam" id="1.10.510.10:FF:000173">
    <property type="entry name" value="proline-rich receptor-like protein kinase PERK8"/>
    <property type="match status" value="1"/>
</dbReference>
<feature type="compositionally biased region" description="Pro residues" evidence="14">
    <location>
        <begin position="50"/>
        <end position="69"/>
    </location>
</feature>
<keyword evidence="9" id="KW-0067">ATP-binding</keyword>
<evidence type="ECO:0000256" key="4">
    <source>
        <dbReference type="ARBA" id="ARBA00022527"/>
    </source>
</evidence>
<evidence type="ECO:0000256" key="8">
    <source>
        <dbReference type="ARBA" id="ARBA00022777"/>
    </source>
</evidence>
<evidence type="ECO:0000256" key="3">
    <source>
        <dbReference type="ARBA" id="ARBA00022475"/>
    </source>
</evidence>
<name>A0AAV8SVI3_9ROSI</name>
<keyword evidence="8" id="KW-0418">Kinase</keyword>
<dbReference type="GO" id="GO:0005524">
    <property type="term" value="F:ATP binding"/>
    <property type="evidence" value="ECO:0007669"/>
    <property type="project" value="UniProtKB-KW"/>
</dbReference>
<evidence type="ECO:0000313" key="17">
    <source>
        <dbReference type="Proteomes" id="UP001159364"/>
    </source>
</evidence>
<keyword evidence="7" id="KW-0547">Nucleotide-binding</keyword>